<reference evidence="8 9" key="1">
    <citation type="submission" date="2019-09" db="EMBL/GenBank/DDBJ databases">
        <title>Polymorphobacter sp. isolated from a lake in China.</title>
        <authorList>
            <person name="Liu Z."/>
        </authorList>
    </citation>
    <scope>NUCLEOTIDE SEQUENCE [LARGE SCALE GENOMIC DNA]</scope>
    <source>
        <strain evidence="8 9">D40P</strain>
    </source>
</reference>
<comment type="caution">
    <text evidence="8">The sequence shown here is derived from an EMBL/GenBank/DDBJ whole genome shotgun (WGS) entry which is preliminary data.</text>
</comment>
<dbReference type="Gene3D" id="3.40.50.10710">
    <property type="entry name" value="Metallo-hydrolase/oxidoreductase"/>
    <property type="match status" value="1"/>
</dbReference>
<evidence type="ECO:0000256" key="5">
    <source>
        <dbReference type="ARBA" id="ARBA00022839"/>
    </source>
</evidence>
<dbReference type="PANTHER" id="PTHR43694:SF1">
    <property type="entry name" value="RIBONUCLEASE J"/>
    <property type="match status" value="1"/>
</dbReference>
<dbReference type="EMBL" id="WIOL01000001">
    <property type="protein sequence ID" value="MQT15922.1"/>
    <property type="molecule type" value="Genomic_DNA"/>
</dbReference>
<keyword evidence="2" id="KW-0479">Metal-binding</keyword>
<dbReference type="InterPro" id="IPR041636">
    <property type="entry name" value="RNase_J_C"/>
</dbReference>
<dbReference type="InterPro" id="IPR036866">
    <property type="entry name" value="RibonucZ/Hydroxyglut_hydro"/>
</dbReference>
<evidence type="ECO:0000259" key="7">
    <source>
        <dbReference type="SMART" id="SM00849"/>
    </source>
</evidence>
<dbReference type="Pfam" id="PF17770">
    <property type="entry name" value="RNase_J_C"/>
    <property type="match status" value="1"/>
</dbReference>
<proteinExistence type="predicted"/>
<dbReference type="GO" id="GO:0004527">
    <property type="term" value="F:exonuclease activity"/>
    <property type="evidence" value="ECO:0007669"/>
    <property type="project" value="UniProtKB-KW"/>
</dbReference>
<dbReference type="RefSeq" id="WP_152576383.1">
    <property type="nucleotide sequence ID" value="NZ_JAATJI010000001.1"/>
</dbReference>
<dbReference type="InterPro" id="IPR042173">
    <property type="entry name" value="RNase_J_2"/>
</dbReference>
<dbReference type="Gene3D" id="3.60.15.10">
    <property type="entry name" value="Ribonuclease Z/Hydroxyacylglutathione hydrolase-like"/>
    <property type="match status" value="1"/>
</dbReference>
<dbReference type="Pfam" id="PF07521">
    <property type="entry name" value="RMMBL"/>
    <property type="match status" value="1"/>
</dbReference>
<dbReference type="PANTHER" id="PTHR43694">
    <property type="entry name" value="RIBONUCLEASE J"/>
    <property type="match status" value="1"/>
</dbReference>
<evidence type="ECO:0000256" key="4">
    <source>
        <dbReference type="ARBA" id="ARBA00022833"/>
    </source>
</evidence>
<evidence type="ECO:0000313" key="8">
    <source>
        <dbReference type="EMBL" id="MQT15922.1"/>
    </source>
</evidence>
<accession>A0A7C9KVH2</accession>
<keyword evidence="4" id="KW-0862">Zinc</keyword>
<evidence type="ECO:0000256" key="3">
    <source>
        <dbReference type="ARBA" id="ARBA00022801"/>
    </source>
</evidence>
<gene>
    <name evidence="8" type="ORF">F3168_01415</name>
</gene>
<dbReference type="GO" id="GO:0046872">
    <property type="term" value="F:metal ion binding"/>
    <property type="evidence" value="ECO:0007669"/>
    <property type="project" value="UniProtKB-KW"/>
</dbReference>
<dbReference type="SMART" id="SM00849">
    <property type="entry name" value="Lactamase_B"/>
    <property type="match status" value="1"/>
</dbReference>
<evidence type="ECO:0000256" key="2">
    <source>
        <dbReference type="ARBA" id="ARBA00022723"/>
    </source>
</evidence>
<dbReference type="Pfam" id="PF00753">
    <property type="entry name" value="Lactamase_B"/>
    <property type="match status" value="1"/>
</dbReference>
<keyword evidence="6" id="KW-0694">RNA-binding</keyword>
<dbReference type="InterPro" id="IPR055132">
    <property type="entry name" value="RNase_J_b_CASP"/>
</dbReference>
<sequence length="548" mass="58502">MKPGNELIFLPLGGSGEIGMNVNLYGCNGKWVMVDLGMTFADPSYPGVDLVLPDLSFIEERADDLLGIVLTHGHEDHIGAIPYLANDLGVPLYATPFTAGLIAKKLEEEGLTKEVKLNIIPMGGSLQLGDFHFRYVALAHSIPEGNALVIDTPYGRIFHTGDWKLDDGPLLGHPASAAELMAIGDTGVLAMVGDSTNVFNDEASGSETDVREGLLKVVKARKTGRVVVTTFASNAARLATLGWVAKETGRHLVLAGRSMDRITEVAKAVGYLKDMPPIMNWTDAARADPSKILILCTGAQGEPMAALSRIANGSHPALKLEPGDLVVYSSKQIPGNELAIGQVQNALATRGIEVVTEKQAHVHVSGHPGRPELEAMYDWIRPEIAIPVHGERRHMEAHAALALANGVPRAMVPINGSAIRLAPDGPRLLGHEPAGRLVLDGDVILPANGATIVERRRLMVNGYMGVTLVLGRDGRLAAPPVVNIQGVPVEEDKDDFLSECADAAAGAAKKADARNADKFAESIRVAVRRVAREWTGKKPVTEVQVVRL</sequence>
<dbReference type="GO" id="GO:0003723">
    <property type="term" value="F:RNA binding"/>
    <property type="evidence" value="ECO:0007669"/>
    <property type="project" value="UniProtKB-KW"/>
</dbReference>
<keyword evidence="3 8" id="KW-0378">Hydrolase</keyword>
<evidence type="ECO:0000313" key="9">
    <source>
        <dbReference type="Proteomes" id="UP000481327"/>
    </source>
</evidence>
<evidence type="ECO:0000256" key="6">
    <source>
        <dbReference type="ARBA" id="ARBA00022884"/>
    </source>
</evidence>
<protein>
    <submittedName>
        <fullName evidence="8">MBL fold metallo-hydrolase</fullName>
    </submittedName>
</protein>
<dbReference type="AlphaFoldDB" id="A0A7C9KVH2"/>
<feature type="domain" description="Metallo-beta-lactamase" evidence="7">
    <location>
        <begin position="19"/>
        <end position="214"/>
    </location>
</feature>
<organism evidence="8 9">
    <name type="scientific">Sandarakinorhabdus fusca</name>
    <dbReference type="NCBI Taxonomy" id="1439888"/>
    <lineage>
        <taxon>Bacteria</taxon>
        <taxon>Pseudomonadati</taxon>
        <taxon>Pseudomonadota</taxon>
        <taxon>Alphaproteobacteria</taxon>
        <taxon>Sphingomonadales</taxon>
        <taxon>Sphingosinicellaceae</taxon>
        <taxon>Sandarakinorhabdus</taxon>
    </lineage>
</organism>
<dbReference type="Pfam" id="PF22505">
    <property type="entry name" value="RNase_J_b_CASP"/>
    <property type="match status" value="1"/>
</dbReference>
<keyword evidence="1" id="KW-0540">Nuclease</keyword>
<dbReference type="InterPro" id="IPR011108">
    <property type="entry name" value="RMMBL"/>
</dbReference>
<dbReference type="OrthoDB" id="9770211at2"/>
<dbReference type="InterPro" id="IPR001279">
    <property type="entry name" value="Metallo-B-lactamas"/>
</dbReference>
<name>A0A7C9KVH2_9SPHN</name>
<keyword evidence="9" id="KW-1185">Reference proteome</keyword>
<evidence type="ECO:0000256" key="1">
    <source>
        <dbReference type="ARBA" id="ARBA00022722"/>
    </source>
</evidence>
<keyword evidence="5" id="KW-0269">Exonuclease</keyword>
<dbReference type="SUPFAM" id="SSF56281">
    <property type="entry name" value="Metallo-hydrolase/oxidoreductase"/>
    <property type="match status" value="1"/>
</dbReference>
<dbReference type="CDD" id="cd07714">
    <property type="entry name" value="RNaseJ_MBL-fold"/>
    <property type="match status" value="1"/>
</dbReference>
<dbReference type="Gene3D" id="3.10.20.580">
    <property type="match status" value="1"/>
</dbReference>
<dbReference type="Proteomes" id="UP000481327">
    <property type="component" value="Unassembled WGS sequence"/>
</dbReference>